<proteinExistence type="predicted"/>
<evidence type="ECO:0000313" key="8">
    <source>
        <dbReference type="EMBL" id="KAJ9157543.1"/>
    </source>
</evidence>
<evidence type="ECO:0000256" key="4">
    <source>
        <dbReference type="ARBA" id="ARBA00023136"/>
    </source>
</evidence>
<feature type="domain" description="Major facilitator superfamily (MFS) profile" evidence="7">
    <location>
        <begin position="48"/>
        <end position="568"/>
    </location>
</feature>
<keyword evidence="2 6" id="KW-0812">Transmembrane</keyword>
<name>A0AA38RVK9_9PEZI</name>
<dbReference type="GO" id="GO:0022857">
    <property type="term" value="F:transmembrane transporter activity"/>
    <property type="evidence" value="ECO:0007669"/>
    <property type="project" value="InterPro"/>
</dbReference>
<dbReference type="SUPFAM" id="SSF103473">
    <property type="entry name" value="MFS general substrate transporter"/>
    <property type="match status" value="1"/>
</dbReference>
<dbReference type="InterPro" id="IPR036259">
    <property type="entry name" value="MFS_trans_sf"/>
</dbReference>
<feature type="transmembrane region" description="Helical" evidence="6">
    <location>
        <begin position="118"/>
        <end position="137"/>
    </location>
</feature>
<comment type="subcellular location">
    <subcellularLocation>
        <location evidence="1">Membrane</location>
        <topology evidence="1">Multi-pass membrane protein</topology>
    </subcellularLocation>
</comment>
<feature type="region of interest" description="Disordered" evidence="5">
    <location>
        <begin position="1"/>
        <end position="29"/>
    </location>
</feature>
<evidence type="ECO:0000256" key="6">
    <source>
        <dbReference type="SAM" id="Phobius"/>
    </source>
</evidence>
<organism evidence="8 9">
    <name type="scientific">Pleurostoma richardsiae</name>
    <dbReference type="NCBI Taxonomy" id="41990"/>
    <lineage>
        <taxon>Eukaryota</taxon>
        <taxon>Fungi</taxon>
        <taxon>Dikarya</taxon>
        <taxon>Ascomycota</taxon>
        <taxon>Pezizomycotina</taxon>
        <taxon>Sordariomycetes</taxon>
        <taxon>Sordariomycetidae</taxon>
        <taxon>Calosphaeriales</taxon>
        <taxon>Pleurostomataceae</taxon>
        <taxon>Pleurostoma</taxon>
    </lineage>
</organism>
<reference evidence="8" key="1">
    <citation type="submission" date="2022-07" db="EMBL/GenBank/DDBJ databases">
        <title>Fungi with potential for degradation of polypropylene.</title>
        <authorList>
            <person name="Gostincar C."/>
        </authorList>
    </citation>
    <scope>NUCLEOTIDE SEQUENCE</scope>
    <source>
        <strain evidence="8">EXF-13308</strain>
    </source>
</reference>
<keyword evidence="3 6" id="KW-1133">Transmembrane helix</keyword>
<evidence type="ECO:0000256" key="2">
    <source>
        <dbReference type="ARBA" id="ARBA00022692"/>
    </source>
</evidence>
<evidence type="ECO:0000256" key="3">
    <source>
        <dbReference type="ARBA" id="ARBA00022989"/>
    </source>
</evidence>
<evidence type="ECO:0000313" key="9">
    <source>
        <dbReference type="Proteomes" id="UP001174694"/>
    </source>
</evidence>
<gene>
    <name evidence="8" type="ORF">NKR23_g687</name>
</gene>
<dbReference type="Pfam" id="PF00083">
    <property type="entry name" value="Sugar_tr"/>
    <property type="match status" value="2"/>
</dbReference>
<keyword evidence="9" id="KW-1185">Reference proteome</keyword>
<dbReference type="PROSITE" id="PS00217">
    <property type="entry name" value="SUGAR_TRANSPORT_2"/>
    <property type="match status" value="1"/>
</dbReference>
<accession>A0AA38RVK9</accession>
<protein>
    <submittedName>
        <fullName evidence="8">MFS general substrate transporter</fullName>
    </submittedName>
</protein>
<feature type="transmembrane region" description="Helical" evidence="6">
    <location>
        <begin position="234"/>
        <end position="256"/>
    </location>
</feature>
<dbReference type="AlphaFoldDB" id="A0AA38RVK9"/>
<feature type="transmembrane region" description="Helical" evidence="6">
    <location>
        <begin position="544"/>
        <end position="564"/>
    </location>
</feature>
<feature type="compositionally biased region" description="Low complexity" evidence="5">
    <location>
        <begin position="17"/>
        <end position="27"/>
    </location>
</feature>
<dbReference type="Proteomes" id="UP001174694">
    <property type="component" value="Unassembled WGS sequence"/>
</dbReference>
<keyword evidence="4 6" id="KW-0472">Membrane</keyword>
<dbReference type="PANTHER" id="PTHR24064">
    <property type="entry name" value="SOLUTE CARRIER FAMILY 22 MEMBER"/>
    <property type="match status" value="1"/>
</dbReference>
<feature type="transmembrane region" description="Helical" evidence="6">
    <location>
        <begin position="86"/>
        <end position="106"/>
    </location>
</feature>
<dbReference type="InterPro" id="IPR005828">
    <property type="entry name" value="MFS_sugar_transport-like"/>
</dbReference>
<feature type="transmembrane region" description="Helical" evidence="6">
    <location>
        <begin position="472"/>
        <end position="497"/>
    </location>
</feature>
<dbReference type="EMBL" id="JANBVO010000001">
    <property type="protein sequence ID" value="KAJ9157543.1"/>
    <property type="molecule type" value="Genomic_DNA"/>
</dbReference>
<dbReference type="InterPro" id="IPR020846">
    <property type="entry name" value="MFS_dom"/>
</dbReference>
<feature type="transmembrane region" description="Helical" evidence="6">
    <location>
        <begin position="444"/>
        <end position="466"/>
    </location>
</feature>
<feature type="transmembrane region" description="Helical" evidence="6">
    <location>
        <begin position="184"/>
        <end position="204"/>
    </location>
</feature>
<sequence>MPSQMYPDIEKRNRGFLGSDSSALSSGDRQDRQQLRYELDLNSWNLRIWGVAASGFLTDSYNLFASNVISTSISYVYFPDERWPSLLINLSTLFGSVCGQLLFGFLADYYGRTRLYGIELVLVIVSTIGVATSSHGYGDLSFLALFVWWRFVMGVGIGAEYPLSAVITAEWASTSSRATMLSSVFLMQPVGQALAQLVGVWVLLGRDNQYGLQAMQCGINDKYAAECRKIVDGIWRIVIGSGAVPALLAIIFRFFLYDCGLYTLEVKAKPGTAFRDTQRVYGAPPPGSNGIALHSPGAGQGQFPMQMPIQFSKEDLYNYLIRDGNWYYLLGTSATWFFLDISFYGFSLDKGGTLADIWSTKGRRELTPDLPCWNSTLEGGNSTIPYWKTHGRPSWQTDFALPCNTIYDTLLEQSKQYLLTVSIASIAGSACFIFAANRLPRRQWLTFSFILLAILFLIAGGVYYGVAHTAGAPATVVLVAICHFFFNFGANTLTFIIPAEIFPTAYRCTCHGISAAAGKVGSMVAVGVVYGINAGYVSTTRQGLIFLLFASFMVFGAIYSWAYLPDVQRCVEVPGGGRRLETKNLEDLGEGRAKARLEGEVITIRDKWTELKARRRRRNSAATAEG</sequence>
<dbReference type="Gene3D" id="1.20.1250.20">
    <property type="entry name" value="MFS general substrate transporter like domains"/>
    <property type="match status" value="2"/>
</dbReference>
<evidence type="ECO:0000259" key="7">
    <source>
        <dbReference type="PROSITE" id="PS50850"/>
    </source>
</evidence>
<feature type="transmembrane region" description="Helical" evidence="6">
    <location>
        <begin position="143"/>
        <end position="163"/>
    </location>
</feature>
<evidence type="ECO:0000256" key="5">
    <source>
        <dbReference type="SAM" id="MobiDB-lite"/>
    </source>
</evidence>
<feature type="transmembrane region" description="Helical" evidence="6">
    <location>
        <begin position="417"/>
        <end position="437"/>
    </location>
</feature>
<evidence type="ECO:0000256" key="1">
    <source>
        <dbReference type="ARBA" id="ARBA00004141"/>
    </source>
</evidence>
<dbReference type="InterPro" id="IPR005829">
    <property type="entry name" value="Sugar_transporter_CS"/>
</dbReference>
<feature type="transmembrane region" description="Helical" evidence="6">
    <location>
        <begin position="509"/>
        <end position="532"/>
    </location>
</feature>
<feature type="transmembrane region" description="Helical" evidence="6">
    <location>
        <begin position="326"/>
        <end position="346"/>
    </location>
</feature>
<comment type="caution">
    <text evidence="8">The sequence shown here is derived from an EMBL/GenBank/DDBJ whole genome shotgun (WGS) entry which is preliminary data.</text>
</comment>
<dbReference type="PROSITE" id="PS50850">
    <property type="entry name" value="MFS"/>
    <property type="match status" value="1"/>
</dbReference>
<dbReference type="GO" id="GO:0016020">
    <property type="term" value="C:membrane"/>
    <property type="evidence" value="ECO:0007669"/>
    <property type="project" value="UniProtKB-SubCell"/>
</dbReference>